<name>A0ABR5ISZ9_9ACTN</name>
<protein>
    <submittedName>
        <fullName evidence="1">Uncharacterized protein</fullName>
    </submittedName>
</protein>
<sequence length="65" mass="7243">MINHTMIVSFDDAIPDSELDQYLKDIEQVMRDSGTIQTFAAKRHIRVAADDHSPVFVASAVVRLG</sequence>
<evidence type="ECO:0000313" key="1">
    <source>
        <dbReference type="EMBL" id="KOG56581.1"/>
    </source>
</evidence>
<evidence type="ECO:0000313" key="2">
    <source>
        <dbReference type="Proteomes" id="UP000037020"/>
    </source>
</evidence>
<keyword evidence="2" id="KW-1185">Reference proteome</keyword>
<accession>A0ABR5ISZ9</accession>
<proteinExistence type="predicted"/>
<feature type="non-terminal residue" evidence="1">
    <location>
        <position position="65"/>
    </location>
</feature>
<reference evidence="1 2" key="1">
    <citation type="submission" date="2015-07" db="EMBL/GenBank/DDBJ databases">
        <authorList>
            <person name="Ju K.-S."/>
            <person name="Doroghazi J.R."/>
            <person name="Metcalf W.W."/>
        </authorList>
    </citation>
    <scope>NUCLEOTIDE SEQUENCE [LARGE SCALE GENOMIC DNA]</scope>
    <source>
        <strain evidence="1 2">NRRL B-3589</strain>
    </source>
</reference>
<comment type="caution">
    <text evidence="1">The sequence shown here is derived from an EMBL/GenBank/DDBJ whole genome shotgun (WGS) entry which is preliminary data.</text>
</comment>
<dbReference type="EMBL" id="LGUT01004227">
    <property type="protein sequence ID" value="KOG56581.1"/>
    <property type="molecule type" value="Genomic_DNA"/>
</dbReference>
<dbReference type="Proteomes" id="UP000037020">
    <property type="component" value="Unassembled WGS sequence"/>
</dbReference>
<gene>
    <name evidence="1" type="ORF">ADK38_43280</name>
</gene>
<organism evidence="1 2">
    <name type="scientific">Streptomyces varsoviensis</name>
    <dbReference type="NCBI Taxonomy" id="67373"/>
    <lineage>
        <taxon>Bacteria</taxon>
        <taxon>Bacillati</taxon>
        <taxon>Actinomycetota</taxon>
        <taxon>Actinomycetes</taxon>
        <taxon>Kitasatosporales</taxon>
        <taxon>Streptomycetaceae</taxon>
        <taxon>Streptomyces</taxon>
    </lineage>
</organism>